<keyword evidence="4" id="KW-1185">Reference proteome</keyword>
<dbReference type="PIRSF" id="PIRSF004553">
    <property type="entry name" value="CHP00095"/>
    <property type="match status" value="1"/>
</dbReference>
<dbReference type="PANTHER" id="PTHR43542">
    <property type="entry name" value="METHYLTRANSFERASE"/>
    <property type="match status" value="1"/>
</dbReference>
<evidence type="ECO:0000256" key="2">
    <source>
        <dbReference type="ARBA" id="ARBA00022679"/>
    </source>
</evidence>
<dbReference type="Pfam" id="PF03602">
    <property type="entry name" value="Cons_hypoth95"/>
    <property type="match status" value="1"/>
</dbReference>
<dbReference type="CDD" id="cd02440">
    <property type="entry name" value="AdoMet_MTases"/>
    <property type="match status" value="1"/>
</dbReference>
<evidence type="ECO:0000313" key="4">
    <source>
        <dbReference type="Proteomes" id="UP000642673"/>
    </source>
</evidence>
<dbReference type="PROSITE" id="PS00092">
    <property type="entry name" value="N6_MTASE"/>
    <property type="match status" value="1"/>
</dbReference>
<dbReference type="PANTHER" id="PTHR43542:SF1">
    <property type="entry name" value="METHYLTRANSFERASE"/>
    <property type="match status" value="1"/>
</dbReference>
<dbReference type="Gene3D" id="3.40.50.150">
    <property type="entry name" value="Vaccinia Virus protein VP39"/>
    <property type="match status" value="1"/>
</dbReference>
<comment type="caution">
    <text evidence="3">The sequence shown here is derived from an EMBL/GenBank/DDBJ whole genome shotgun (WGS) entry which is preliminary data.</text>
</comment>
<proteinExistence type="predicted"/>
<dbReference type="EMBL" id="BMVP01000014">
    <property type="protein sequence ID" value="GHB77212.1"/>
    <property type="molecule type" value="Genomic_DNA"/>
</dbReference>
<reference evidence="4" key="1">
    <citation type="journal article" date="2019" name="Int. J. Syst. Evol. Microbiol.">
        <title>The Global Catalogue of Microorganisms (GCM) 10K type strain sequencing project: providing services to taxonomists for standard genome sequencing and annotation.</title>
        <authorList>
            <consortium name="The Broad Institute Genomics Platform"/>
            <consortium name="The Broad Institute Genome Sequencing Center for Infectious Disease"/>
            <person name="Wu L."/>
            <person name="Ma J."/>
        </authorList>
    </citation>
    <scope>NUCLEOTIDE SEQUENCE [LARGE SCALE GENOMIC DNA]</scope>
    <source>
        <strain evidence="4">JCM 4738</strain>
    </source>
</reference>
<keyword evidence="1 3" id="KW-0489">Methyltransferase</keyword>
<dbReference type="InterPro" id="IPR002052">
    <property type="entry name" value="DNA_methylase_N6_adenine_CS"/>
</dbReference>
<sequence>MERTSIPALPFLPTPRTQMTRVIAGSAGGRRLAVPPGTGTRPTSDRMREGLFSTWESLHGVEGSRVLDLYAGSGAVGLEALSRGAGHALLVEPDAKAAKAIRDNIKAVGLPGADFRAGKAEQIVAAPPQGESYDIVFLDPPYAVGHDDLREILLTLRSNGWLTDDALVTVERSTRSGAFPWPDGFEPLRSRKYGEGTLWYGRAAFTSEES</sequence>
<organism evidence="3 4">
    <name type="scientific">Streptomyces cirratus</name>
    <dbReference type="NCBI Taxonomy" id="68187"/>
    <lineage>
        <taxon>Bacteria</taxon>
        <taxon>Bacillati</taxon>
        <taxon>Actinomycetota</taxon>
        <taxon>Actinomycetes</taxon>
        <taxon>Kitasatosporales</taxon>
        <taxon>Streptomycetaceae</taxon>
        <taxon>Streptomyces</taxon>
    </lineage>
</organism>
<keyword evidence="2" id="KW-0808">Transferase</keyword>
<dbReference type="SUPFAM" id="SSF53335">
    <property type="entry name" value="S-adenosyl-L-methionine-dependent methyltransferases"/>
    <property type="match status" value="1"/>
</dbReference>
<accession>A0ABQ3EZP1</accession>
<name>A0ABQ3EZP1_9ACTN</name>
<dbReference type="Proteomes" id="UP000642673">
    <property type="component" value="Unassembled WGS sequence"/>
</dbReference>
<dbReference type="NCBIfam" id="TIGR00095">
    <property type="entry name" value="16S rRNA (guanine(966)-N(2))-methyltransferase RsmD"/>
    <property type="match status" value="1"/>
</dbReference>
<dbReference type="GO" id="GO:0032259">
    <property type="term" value="P:methylation"/>
    <property type="evidence" value="ECO:0007669"/>
    <property type="project" value="UniProtKB-KW"/>
</dbReference>
<dbReference type="InterPro" id="IPR004398">
    <property type="entry name" value="RNA_MeTrfase_RsmD"/>
</dbReference>
<protein>
    <submittedName>
        <fullName evidence="3">DNA methylase</fullName>
    </submittedName>
</protein>
<gene>
    <name evidence="3" type="ORF">GCM10010347_54610</name>
</gene>
<evidence type="ECO:0000256" key="1">
    <source>
        <dbReference type="ARBA" id="ARBA00022603"/>
    </source>
</evidence>
<evidence type="ECO:0000313" key="3">
    <source>
        <dbReference type="EMBL" id="GHB77212.1"/>
    </source>
</evidence>
<dbReference type="InterPro" id="IPR029063">
    <property type="entry name" value="SAM-dependent_MTases_sf"/>
</dbReference>
<dbReference type="GO" id="GO:0008168">
    <property type="term" value="F:methyltransferase activity"/>
    <property type="evidence" value="ECO:0007669"/>
    <property type="project" value="UniProtKB-KW"/>
</dbReference>